<dbReference type="Proteomes" id="UP000009046">
    <property type="component" value="Unassembled WGS sequence"/>
</dbReference>
<dbReference type="CTD" id="8233199"/>
<dbReference type="OrthoDB" id="10262255at2759"/>
<dbReference type="InParanoid" id="E0VYM1"/>
<dbReference type="EnsemblMetazoa" id="PHUM515710-RA">
    <property type="protein sequence ID" value="PHUM515710-PA"/>
    <property type="gene ID" value="PHUM515710"/>
</dbReference>
<feature type="coiled-coil region" evidence="1">
    <location>
        <begin position="280"/>
        <end position="307"/>
    </location>
</feature>
<keyword evidence="1" id="KW-0175">Coiled coil</keyword>
<protein>
    <submittedName>
        <fullName evidence="2 3">Ubiquitin-protein ligase bre1, putative</fullName>
    </submittedName>
</protein>
<dbReference type="OMA" id="YILPLEM"/>
<accession>E0VYM1</accession>
<evidence type="ECO:0000313" key="4">
    <source>
        <dbReference type="Proteomes" id="UP000009046"/>
    </source>
</evidence>
<dbReference type="HOGENOM" id="CLU_529259_0_0_1"/>
<reference evidence="3" key="3">
    <citation type="submission" date="2020-05" db="UniProtKB">
        <authorList>
            <consortium name="EnsemblMetazoa"/>
        </authorList>
    </citation>
    <scope>IDENTIFICATION</scope>
    <source>
        <strain evidence="3">USDA</strain>
    </source>
</reference>
<sequence>MYLPSVEAVKITIDLLRKFKDVDSFEEALMIFFYLIVIELNEDTKDEIVDILLSVNDQKALTTVKIFKKKDMVTRLYEWGCQIWDVEYVANLLKNIINDNKVFQKPLKTRIPVVIKASRVPDTTYILPLEMEKLKEKKMKNREGAMSLYEEAQKKAYRCSITEKSEKYKELIKKIEEEEKKETCQKKIQHKKVIFKNVTPPKKTAAVILREGARLLKIENEEIKRLEDLERGGYNSDLIVEMEEDIREEEYRKYMEDIERKHLEGLLSFEEAVLAKQKCIKKKKEQAEIVKREKDVWMKEIDEWKQEELIRLKYVVEKEKEAEKGVKDAVEHVKEEKHKLAMETAQESKLLYEKWMKEKEEDLQKKIQLIKEIKALQAFGLIRRKEIILTDAPNTGLLTEMSMAELKERLFILRVELKDELERKKALIKYKKECRKEIVQSYMELIESHKLITKEQKASILSSSSTSSSSLSSSSKKENDTKKEKLFFKSDYLDELRKKLNEKRNERKILDQKNL</sequence>
<evidence type="ECO:0000313" key="2">
    <source>
        <dbReference type="EMBL" id="EEB18477.1"/>
    </source>
</evidence>
<dbReference type="PANTHER" id="PTHR34649">
    <property type="entry name" value="CILIA- AND FLAGELLA-ASSOCIATED PROTEIN 99"/>
    <property type="match status" value="1"/>
</dbReference>
<dbReference type="eggNOG" id="ENOG502QTX0">
    <property type="taxonomic scope" value="Eukaryota"/>
</dbReference>
<dbReference type="GeneID" id="8233199"/>
<keyword evidence="4" id="KW-1185">Reference proteome</keyword>
<name>E0VYM1_PEDHC</name>
<reference evidence="2" key="2">
    <citation type="submission" date="2007-04" db="EMBL/GenBank/DDBJ databases">
        <title>The genome of the human body louse.</title>
        <authorList>
            <consortium name="The Human Body Louse Genome Consortium"/>
            <person name="Kirkness E."/>
            <person name="Walenz B."/>
            <person name="Hass B."/>
            <person name="Bruggner R."/>
            <person name="Strausberg R."/>
        </authorList>
    </citation>
    <scope>NUCLEOTIDE SEQUENCE</scope>
    <source>
        <strain evidence="2">USDA</strain>
    </source>
</reference>
<keyword evidence="2" id="KW-0436">Ligase</keyword>
<dbReference type="PANTHER" id="PTHR34649:SF1">
    <property type="entry name" value="CILIA- AND FLAGELLA-ASSOCIATED PROTEIN 99"/>
    <property type="match status" value="1"/>
</dbReference>
<dbReference type="EMBL" id="DS235845">
    <property type="protein sequence ID" value="EEB18477.1"/>
    <property type="molecule type" value="Genomic_DNA"/>
</dbReference>
<dbReference type="EMBL" id="AAZO01006273">
    <property type="status" value="NOT_ANNOTATED_CDS"/>
    <property type="molecule type" value="Genomic_DNA"/>
</dbReference>
<dbReference type="KEGG" id="phu:Phum_PHUM515710"/>
<gene>
    <name evidence="3" type="primary">8233199</name>
    <name evidence="2" type="ORF">Phum_PHUM515710</name>
</gene>
<dbReference type="VEuPathDB" id="VectorBase:PHUM515710"/>
<dbReference type="RefSeq" id="XP_002431215.1">
    <property type="nucleotide sequence ID" value="XM_002431170.1"/>
</dbReference>
<dbReference type="InterPro" id="IPR039341">
    <property type="entry name" value="CFAP99"/>
</dbReference>
<proteinExistence type="predicted"/>
<dbReference type="GO" id="GO:0016874">
    <property type="term" value="F:ligase activity"/>
    <property type="evidence" value="ECO:0007669"/>
    <property type="project" value="UniProtKB-KW"/>
</dbReference>
<organism>
    <name type="scientific">Pediculus humanus subsp. corporis</name>
    <name type="common">Body louse</name>
    <dbReference type="NCBI Taxonomy" id="121224"/>
    <lineage>
        <taxon>Eukaryota</taxon>
        <taxon>Metazoa</taxon>
        <taxon>Ecdysozoa</taxon>
        <taxon>Arthropoda</taxon>
        <taxon>Hexapoda</taxon>
        <taxon>Insecta</taxon>
        <taxon>Pterygota</taxon>
        <taxon>Neoptera</taxon>
        <taxon>Paraneoptera</taxon>
        <taxon>Psocodea</taxon>
        <taxon>Troctomorpha</taxon>
        <taxon>Phthiraptera</taxon>
        <taxon>Anoplura</taxon>
        <taxon>Pediculidae</taxon>
        <taxon>Pediculus</taxon>
    </lineage>
</organism>
<evidence type="ECO:0000256" key="1">
    <source>
        <dbReference type="SAM" id="Coils"/>
    </source>
</evidence>
<reference evidence="2" key="1">
    <citation type="submission" date="2007-04" db="EMBL/GenBank/DDBJ databases">
        <title>Annotation of Pediculus humanus corporis strain USDA.</title>
        <authorList>
            <person name="Kirkness E."/>
            <person name="Hannick L."/>
            <person name="Hass B."/>
            <person name="Bruggner R."/>
            <person name="Lawson D."/>
            <person name="Bidwell S."/>
            <person name="Joardar V."/>
            <person name="Caler E."/>
            <person name="Walenz B."/>
            <person name="Inman J."/>
            <person name="Schobel S."/>
            <person name="Galinsky K."/>
            <person name="Amedeo P."/>
            <person name="Strausberg R."/>
        </authorList>
    </citation>
    <scope>NUCLEOTIDE SEQUENCE</scope>
    <source>
        <strain evidence="2">USDA</strain>
    </source>
</reference>
<dbReference type="AlphaFoldDB" id="E0VYM1"/>
<dbReference type="STRING" id="121224.E0VYM1"/>
<evidence type="ECO:0000313" key="3">
    <source>
        <dbReference type="EnsemblMetazoa" id="PHUM515710-PA"/>
    </source>
</evidence>